<dbReference type="InterPro" id="IPR051468">
    <property type="entry name" value="Fungal_SecMetab_SDRs"/>
</dbReference>
<reference evidence="4" key="1">
    <citation type="submission" date="2021-01" db="UniProtKB">
        <authorList>
            <consortium name="EnsemblMetazoa"/>
        </authorList>
    </citation>
    <scope>IDENTIFICATION</scope>
    <source>
        <strain evidence="4">DH4</strain>
    </source>
</reference>
<dbReference type="PANTHER" id="PTHR43544:SF7">
    <property type="entry name" value="NADB-LER2"/>
    <property type="match status" value="1"/>
</dbReference>
<organism evidence="4">
    <name type="scientific">Apis mellifera</name>
    <name type="common">Honeybee</name>
    <dbReference type="NCBI Taxonomy" id="7460"/>
    <lineage>
        <taxon>Eukaryota</taxon>
        <taxon>Metazoa</taxon>
        <taxon>Ecdysozoa</taxon>
        <taxon>Arthropoda</taxon>
        <taxon>Hexapoda</taxon>
        <taxon>Insecta</taxon>
        <taxon>Pterygota</taxon>
        <taxon>Neoptera</taxon>
        <taxon>Endopterygota</taxon>
        <taxon>Hymenoptera</taxon>
        <taxon>Apocrita</taxon>
        <taxon>Aculeata</taxon>
        <taxon>Apoidea</taxon>
        <taxon>Anthophila</taxon>
        <taxon>Apidae</taxon>
        <taxon>Apis</taxon>
    </lineage>
</organism>
<dbReference type="PANTHER" id="PTHR43544">
    <property type="entry name" value="SHORT-CHAIN DEHYDROGENASE/REDUCTASE"/>
    <property type="match status" value="1"/>
</dbReference>
<dbReference type="PRINTS" id="PR00080">
    <property type="entry name" value="SDRFAMILY"/>
</dbReference>
<dbReference type="OMA" id="GIGLEYC"/>
<reference evidence="6" key="2">
    <citation type="submission" date="2025-04" db="UniProtKB">
        <authorList>
            <consortium name="RefSeq"/>
        </authorList>
    </citation>
    <scope>IDENTIFICATION</scope>
    <source>
        <strain evidence="6">DH4</strain>
        <tissue evidence="6">Whole body</tissue>
    </source>
</reference>
<dbReference type="KEGG" id="ame:724327"/>
<dbReference type="RefSeq" id="XP_001120148.2">
    <property type="nucleotide sequence ID" value="XM_001120148.5"/>
</dbReference>
<sequence>MKSILITGCNRGIGLGFVKHLVKQSQPPENIFATCRDVNKARELTTLAEKSKNIHIIEIDVTNTKDYDKLVQIVSEKVGKAGLNVLYNNAGISTKFTRLGLVKEEQLVKQFYVNTIAPIMLTKAFLPLLKIASNNFADKSKMNVNRAAVINMSSILGSIAENNEGGYYPYRCSKVALNAATKSMSIDLKQDGILVACFHPGWVRTDMGGNGAPMDIDTSVNNILKTLNTLTEKHTGCFIQYDGKILPW</sequence>
<evidence type="ECO:0000256" key="3">
    <source>
        <dbReference type="RuleBase" id="RU000363"/>
    </source>
</evidence>
<keyword evidence="2" id="KW-0560">Oxidoreductase</keyword>
<dbReference type="PRINTS" id="PR00081">
    <property type="entry name" value="GDHRDH"/>
</dbReference>
<evidence type="ECO:0000313" key="6">
    <source>
        <dbReference type="RefSeq" id="XP_001120148.2"/>
    </source>
</evidence>
<dbReference type="InterPro" id="IPR002347">
    <property type="entry name" value="SDR_fam"/>
</dbReference>
<dbReference type="Proteomes" id="UP000005203">
    <property type="component" value="Linkage group LG1"/>
</dbReference>
<dbReference type="GO" id="GO:0005737">
    <property type="term" value="C:cytoplasm"/>
    <property type="evidence" value="ECO:0007669"/>
    <property type="project" value="TreeGrafter"/>
</dbReference>
<proteinExistence type="inferred from homology"/>
<accession>A0A7M7LKD7</accession>
<dbReference type="OrthoDB" id="5296at2759"/>
<evidence type="ECO:0000313" key="4">
    <source>
        <dbReference type="EnsemblMetazoa" id="XP_001120148"/>
    </source>
</evidence>
<evidence type="ECO:0000256" key="2">
    <source>
        <dbReference type="ARBA" id="ARBA00023002"/>
    </source>
</evidence>
<name>A0A7M7LKD7_APIME</name>
<keyword evidence="5" id="KW-1185">Reference proteome</keyword>
<dbReference type="EnsemblMetazoa" id="XM_001120148">
    <property type="protein sequence ID" value="XP_001120148"/>
    <property type="gene ID" value="LOC724327"/>
</dbReference>
<dbReference type="AlphaFoldDB" id="A0A7M7LKD7"/>
<dbReference type="InterPro" id="IPR036291">
    <property type="entry name" value="NAD(P)-bd_dom_sf"/>
</dbReference>
<comment type="similarity">
    <text evidence="3">Belongs to the short-chain dehydrogenases/reductases (SDR) family.</text>
</comment>
<gene>
    <name evidence="4" type="primary">724327</name>
    <name evidence="6" type="synonym">LOC724327</name>
</gene>
<dbReference type="CDD" id="cd05325">
    <property type="entry name" value="carb_red_sniffer_like_SDR_c"/>
    <property type="match status" value="1"/>
</dbReference>
<dbReference type="SUPFAM" id="SSF51735">
    <property type="entry name" value="NAD(P)-binding Rossmann-fold domains"/>
    <property type="match status" value="1"/>
</dbReference>
<protein>
    <submittedName>
        <fullName evidence="6">Uncharacterized protein LOC724327 isoform X1</fullName>
    </submittedName>
</protein>
<dbReference type="GO" id="GO:0004090">
    <property type="term" value="F:carbonyl reductase (NADPH) activity"/>
    <property type="evidence" value="ECO:0007669"/>
    <property type="project" value="TreeGrafter"/>
</dbReference>
<dbReference type="Gene3D" id="3.40.50.720">
    <property type="entry name" value="NAD(P)-binding Rossmann-like Domain"/>
    <property type="match status" value="1"/>
</dbReference>
<keyword evidence="1" id="KW-0521">NADP</keyword>
<evidence type="ECO:0000256" key="1">
    <source>
        <dbReference type="ARBA" id="ARBA00022857"/>
    </source>
</evidence>
<dbReference type="Pfam" id="PF00106">
    <property type="entry name" value="adh_short"/>
    <property type="match status" value="1"/>
</dbReference>
<accession>A0A8B6XDB6</accession>
<evidence type="ECO:0000313" key="5">
    <source>
        <dbReference type="Proteomes" id="UP000005203"/>
    </source>
</evidence>
<reference evidence="5" key="3">
    <citation type="submission" date="2025-05" db="UniProtKB">
        <authorList>
            <consortium name="RefSeq"/>
        </authorList>
    </citation>
    <scope>NUCLEOTIDE SEQUENCE [LARGE SCALE GENOMIC DNA]</scope>
    <source>
        <strain evidence="5">DH4</strain>
    </source>
</reference>